<evidence type="ECO:0000256" key="3">
    <source>
        <dbReference type="ARBA" id="ARBA00022490"/>
    </source>
</evidence>
<reference evidence="8 9" key="1">
    <citation type="submission" date="2019-07" db="EMBL/GenBank/DDBJ databases">
        <title>Tepidimonas taiwanensis I1-1 draft genome.</title>
        <authorList>
            <person name="Da Costa M.S."/>
            <person name="Froufe H.J.C."/>
            <person name="Egas C."/>
            <person name="Albuquerque L."/>
        </authorList>
    </citation>
    <scope>NUCLEOTIDE SEQUENCE [LARGE SCALE GENOMIC DNA]</scope>
    <source>
        <strain evidence="8 9">I1-1</strain>
    </source>
</reference>
<evidence type="ECO:0000256" key="1">
    <source>
        <dbReference type="ARBA" id="ARBA00004514"/>
    </source>
</evidence>
<organism evidence="8 9">
    <name type="scientific">Tepidimonas taiwanensis</name>
    <dbReference type="NCBI Taxonomy" id="307486"/>
    <lineage>
        <taxon>Bacteria</taxon>
        <taxon>Pseudomonadati</taxon>
        <taxon>Pseudomonadota</taxon>
        <taxon>Betaproteobacteria</taxon>
        <taxon>Burkholderiales</taxon>
        <taxon>Tepidimonas</taxon>
    </lineage>
</organism>
<dbReference type="SUPFAM" id="SSF101116">
    <property type="entry name" value="Flagellar export chaperone FliS"/>
    <property type="match status" value="1"/>
</dbReference>
<dbReference type="InterPro" id="IPR003713">
    <property type="entry name" value="FliS"/>
</dbReference>
<evidence type="ECO:0000256" key="4">
    <source>
        <dbReference type="ARBA" id="ARBA00022795"/>
    </source>
</evidence>
<comment type="similarity">
    <text evidence="2 6">Belongs to the FliS family.</text>
</comment>
<evidence type="ECO:0000313" key="9">
    <source>
        <dbReference type="Proteomes" id="UP000317763"/>
    </source>
</evidence>
<sequence length="146" mass="16006">MTDKPLRHPPVTRSSKMYTSPTQRSVNAYTRQAMATRVAAATPHELIGMLFEGLQQSLLSAKGAIERGDIPAKGAAIGKAVRILDEGLRAALDPQGGELTENLRGLYDYCLRRLTEANLRNDAAIIDEVRGLLEPIADAWNQIRPQ</sequence>
<dbReference type="CDD" id="cd16098">
    <property type="entry name" value="FliS"/>
    <property type="match status" value="1"/>
</dbReference>
<keyword evidence="8" id="KW-0969">Cilium</keyword>
<name>A0A554XBW5_9BURK</name>
<protein>
    <recommendedName>
        <fullName evidence="6">Flagellar secretion chaperone FliS</fullName>
    </recommendedName>
</protein>
<gene>
    <name evidence="8" type="primary">fliS</name>
    <name evidence="8" type="ORF">Ttaiw_00590</name>
</gene>
<evidence type="ECO:0000256" key="5">
    <source>
        <dbReference type="ARBA" id="ARBA00023186"/>
    </source>
</evidence>
<dbReference type="AlphaFoldDB" id="A0A554XBW5"/>
<evidence type="ECO:0000256" key="7">
    <source>
        <dbReference type="SAM" id="MobiDB-lite"/>
    </source>
</evidence>
<dbReference type="Proteomes" id="UP000317763">
    <property type="component" value="Unassembled WGS sequence"/>
</dbReference>
<dbReference type="PANTHER" id="PTHR34773">
    <property type="entry name" value="FLAGELLAR SECRETION CHAPERONE FLIS"/>
    <property type="match status" value="1"/>
</dbReference>
<dbReference type="STRING" id="307486.GCA_000807215_00140"/>
<evidence type="ECO:0000313" key="8">
    <source>
        <dbReference type="EMBL" id="TSE33337.1"/>
    </source>
</evidence>
<dbReference type="Pfam" id="PF02561">
    <property type="entry name" value="FliS"/>
    <property type="match status" value="1"/>
</dbReference>
<dbReference type="NCBIfam" id="TIGR00208">
    <property type="entry name" value="fliS"/>
    <property type="match status" value="1"/>
</dbReference>
<keyword evidence="8" id="KW-0282">Flagellum</keyword>
<dbReference type="GO" id="GO:0044780">
    <property type="term" value="P:bacterial-type flagellum assembly"/>
    <property type="evidence" value="ECO:0007669"/>
    <property type="project" value="InterPro"/>
</dbReference>
<dbReference type="GO" id="GO:0071973">
    <property type="term" value="P:bacterial-type flagellum-dependent cell motility"/>
    <property type="evidence" value="ECO:0007669"/>
    <property type="project" value="TreeGrafter"/>
</dbReference>
<dbReference type="EMBL" id="VJOM01000004">
    <property type="protein sequence ID" value="TSE33337.1"/>
    <property type="molecule type" value="Genomic_DNA"/>
</dbReference>
<dbReference type="InterPro" id="IPR036584">
    <property type="entry name" value="FliS_sf"/>
</dbReference>
<keyword evidence="4 6" id="KW-1005">Bacterial flagellum biogenesis</keyword>
<feature type="region of interest" description="Disordered" evidence="7">
    <location>
        <begin position="1"/>
        <end position="24"/>
    </location>
</feature>
<keyword evidence="9" id="KW-1185">Reference proteome</keyword>
<accession>A0A554XBW5</accession>
<feature type="compositionally biased region" description="Polar residues" evidence="7">
    <location>
        <begin position="12"/>
        <end position="24"/>
    </location>
</feature>
<dbReference type="GO" id="GO:0005829">
    <property type="term" value="C:cytosol"/>
    <property type="evidence" value="ECO:0007669"/>
    <property type="project" value="UniProtKB-SubCell"/>
</dbReference>
<keyword evidence="3 6" id="KW-0963">Cytoplasm</keyword>
<keyword evidence="8" id="KW-0966">Cell projection</keyword>
<proteinExistence type="inferred from homology"/>
<evidence type="ECO:0000256" key="6">
    <source>
        <dbReference type="PIRNR" id="PIRNR039090"/>
    </source>
</evidence>
<keyword evidence="5" id="KW-0143">Chaperone</keyword>
<comment type="subcellular location">
    <subcellularLocation>
        <location evidence="1 6">Cytoplasm</location>
        <location evidence="1 6">Cytosol</location>
    </subcellularLocation>
</comment>
<dbReference type="Gene3D" id="1.20.120.340">
    <property type="entry name" value="Flagellar protein FliS"/>
    <property type="match status" value="1"/>
</dbReference>
<comment type="caution">
    <text evidence="8">The sequence shown here is derived from an EMBL/GenBank/DDBJ whole genome shotgun (WGS) entry which is preliminary data.</text>
</comment>
<dbReference type="PANTHER" id="PTHR34773:SF1">
    <property type="entry name" value="FLAGELLAR SECRETION CHAPERONE FLIS"/>
    <property type="match status" value="1"/>
</dbReference>
<dbReference type="PIRSF" id="PIRSF039090">
    <property type="entry name" value="Flis"/>
    <property type="match status" value="1"/>
</dbReference>
<evidence type="ECO:0000256" key="2">
    <source>
        <dbReference type="ARBA" id="ARBA00008787"/>
    </source>
</evidence>